<evidence type="ECO:0000259" key="4">
    <source>
        <dbReference type="PROSITE" id="PS01124"/>
    </source>
</evidence>
<keyword evidence="3" id="KW-0804">Transcription</keyword>
<dbReference type="GO" id="GO:0003700">
    <property type="term" value="F:DNA-binding transcription factor activity"/>
    <property type="evidence" value="ECO:0007669"/>
    <property type="project" value="InterPro"/>
</dbReference>
<dbReference type="EMBL" id="ABLC01000018">
    <property type="protein sequence ID" value="EDT05168.1"/>
    <property type="molecule type" value="Genomic_DNA"/>
</dbReference>
<dbReference type="PROSITE" id="PS01124">
    <property type="entry name" value="HTH_ARAC_FAMILY_2"/>
    <property type="match status" value="1"/>
</dbReference>
<dbReference type="AlphaFoldDB" id="B1FB86"/>
<keyword evidence="1" id="KW-0805">Transcription regulation</keyword>
<evidence type="ECO:0000256" key="1">
    <source>
        <dbReference type="ARBA" id="ARBA00023015"/>
    </source>
</evidence>
<dbReference type="Gene3D" id="1.10.10.60">
    <property type="entry name" value="Homeodomain-like"/>
    <property type="match status" value="1"/>
</dbReference>
<feature type="domain" description="HTH araC/xylS-type" evidence="4">
    <location>
        <begin position="148"/>
        <end position="249"/>
    </location>
</feature>
<accession>B1FB86</accession>
<dbReference type="GO" id="GO:0043565">
    <property type="term" value="F:sequence-specific DNA binding"/>
    <property type="evidence" value="ECO:0007669"/>
    <property type="project" value="InterPro"/>
</dbReference>
<proteinExistence type="predicted"/>
<dbReference type="PATRIC" id="fig|396596.7.peg.6603"/>
<dbReference type="PROSITE" id="PS00041">
    <property type="entry name" value="HTH_ARAC_FAMILY_1"/>
    <property type="match status" value="1"/>
</dbReference>
<evidence type="ECO:0000256" key="2">
    <source>
        <dbReference type="ARBA" id="ARBA00023125"/>
    </source>
</evidence>
<reference evidence="5 6" key="1">
    <citation type="submission" date="2008-03" db="EMBL/GenBank/DDBJ databases">
        <title>Sequencing of the draft genome and assembly of Burkholderia ambifaria IOP40-10.</title>
        <authorList>
            <consortium name="US DOE Joint Genome Institute (JGI-PGF)"/>
            <person name="Copeland A."/>
            <person name="Lucas S."/>
            <person name="Lapidus A."/>
            <person name="Glavina del Rio T."/>
            <person name="Dalin E."/>
            <person name="Tice H."/>
            <person name="Bruce D."/>
            <person name="Goodwin L."/>
            <person name="Pitluck S."/>
            <person name="Larimer F."/>
            <person name="Land M.L."/>
            <person name="Hauser L."/>
            <person name="Tiedje J."/>
            <person name="Richardson P."/>
        </authorList>
    </citation>
    <scope>NUCLEOTIDE SEQUENCE [LARGE SCALE GENOMIC DNA]</scope>
    <source>
        <strain evidence="5 6">IOP40-10</strain>
    </source>
</reference>
<organism evidence="5 6">
    <name type="scientific">Burkholderia ambifaria IOP40-10</name>
    <dbReference type="NCBI Taxonomy" id="396596"/>
    <lineage>
        <taxon>Bacteria</taxon>
        <taxon>Pseudomonadati</taxon>
        <taxon>Pseudomonadota</taxon>
        <taxon>Betaproteobacteria</taxon>
        <taxon>Burkholderiales</taxon>
        <taxon>Burkholderiaceae</taxon>
        <taxon>Burkholderia</taxon>
        <taxon>Burkholderia cepacia complex</taxon>
    </lineage>
</organism>
<evidence type="ECO:0000313" key="6">
    <source>
        <dbReference type="Proteomes" id="UP000005463"/>
    </source>
</evidence>
<dbReference type="RefSeq" id="WP_006750498.1">
    <property type="nucleotide sequence ID" value="NZ_ABLC01000018.1"/>
</dbReference>
<dbReference type="InterPro" id="IPR050204">
    <property type="entry name" value="AraC_XylS_family_regulators"/>
</dbReference>
<sequence>MELDRPVRLGWHMVRVAQPRTFKRPTVLIVRAVADTVSLDVAIPGETSQAVSIDAQGSLVVAGMHGVRVVAGAGAWRYQRIPVSPLAKLLAFLEGGFGGCASPERREAISLIDDADALSAGRIESWIVARAVERDERVEALFELLRTDESYGLVRFLLRERLNFKSVSELSRQYGVSESHFRRLCRQALGTNLKGELRRWRAADAILGIVEGRESLTRLAIGSGYSSSSHLSKDVKDFLGFSPCKIRQDH</sequence>
<evidence type="ECO:0000256" key="3">
    <source>
        <dbReference type="ARBA" id="ARBA00023163"/>
    </source>
</evidence>
<dbReference type="InterPro" id="IPR018062">
    <property type="entry name" value="HTH_AraC-typ_CS"/>
</dbReference>
<protein>
    <submittedName>
        <fullName evidence="5">Transcriptional regulator, AraC family</fullName>
    </submittedName>
</protein>
<dbReference type="SMART" id="SM00342">
    <property type="entry name" value="HTH_ARAC"/>
    <property type="match status" value="1"/>
</dbReference>
<name>B1FB86_9BURK</name>
<dbReference type="PANTHER" id="PTHR46796:SF13">
    <property type="entry name" value="HTH-TYPE TRANSCRIPTIONAL ACTIVATOR RHAS"/>
    <property type="match status" value="1"/>
</dbReference>
<dbReference type="PANTHER" id="PTHR46796">
    <property type="entry name" value="HTH-TYPE TRANSCRIPTIONAL ACTIVATOR RHAS-RELATED"/>
    <property type="match status" value="1"/>
</dbReference>
<gene>
    <name evidence="5" type="ORF">BamIOP4010DRAFT_1295</name>
</gene>
<dbReference type="Pfam" id="PF12833">
    <property type="entry name" value="HTH_18"/>
    <property type="match status" value="1"/>
</dbReference>
<dbReference type="Proteomes" id="UP000005463">
    <property type="component" value="Unassembled WGS sequence"/>
</dbReference>
<keyword evidence="2" id="KW-0238">DNA-binding</keyword>
<evidence type="ECO:0000313" key="5">
    <source>
        <dbReference type="EMBL" id="EDT05168.1"/>
    </source>
</evidence>
<dbReference type="InterPro" id="IPR018060">
    <property type="entry name" value="HTH_AraC"/>
</dbReference>
<comment type="caution">
    <text evidence="5">The sequence shown here is derived from an EMBL/GenBank/DDBJ whole genome shotgun (WGS) entry which is preliminary data.</text>
</comment>